<protein>
    <submittedName>
        <fullName evidence="2">Cysteine--tRNA ligase</fullName>
        <ecNumber evidence="2">6.1.1.16</ecNumber>
    </submittedName>
</protein>
<evidence type="ECO:0000259" key="1">
    <source>
        <dbReference type="Pfam" id="PF23493"/>
    </source>
</evidence>
<reference evidence="2" key="1">
    <citation type="submission" date="2019-08" db="EMBL/GenBank/DDBJ databases">
        <authorList>
            <person name="Kucharzyk K."/>
            <person name="Murdoch R.W."/>
            <person name="Higgins S."/>
            <person name="Loffler F."/>
        </authorList>
    </citation>
    <scope>NUCLEOTIDE SEQUENCE</scope>
</reference>
<dbReference type="AlphaFoldDB" id="A0A645HDY9"/>
<dbReference type="GO" id="GO:0006418">
    <property type="term" value="P:tRNA aminoacylation for protein translation"/>
    <property type="evidence" value="ECO:0007669"/>
    <property type="project" value="InterPro"/>
</dbReference>
<gene>
    <name evidence="2" type="primary">cysS_52</name>
    <name evidence="2" type="ORF">SDC9_184771</name>
</gene>
<dbReference type="GO" id="GO:0004817">
    <property type="term" value="F:cysteine-tRNA ligase activity"/>
    <property type="evidence" value="ECO:0007669"/>
    <property type="project" value="UniProtKB-EC"/>
</dbReference>
<name>A0A645HDY9_9ZZZZ</name>
<dbReference type="EC" id="6.1.1.16" evidence="2"/>
<keyword evidence="2" id="KW-0436">Ligase</keyword>
<evidence type="ECO:0000313" key="2">
    <source>
        <dbReference type="EMBL" id="MPN37255.1"/>
    </source>
</evidence>
<organism evidence="2">
    <name type="scientific">bioreactor metagenome</name>
    <dbReference type="NCBI Taxonomy" id="1076179"/>
    <lineage>
        <taxon>unclassified sequences</taxon>
        <taxon>metagenomes</taxon>
        <taxon>ecological metagenomes</taxon>
    </lineage>
</organism>
<proteinExistence type="predicted"/>
<feature type="domain" description="Cysteinyl-tRNA ligase anticodon binding" evidence="1">
    <location>
        <begin position="39"/>
        <end position="81"/>
    </location>
</feature>
<comment type="caution">
    <text evidence="2">The sequence shown here is derived from an EMBL/GenBank/DDBJ whole genome shotgun (WGS) entry which is preliminary data.</text>
</comment>
<dbReference type="GO" id="GO:0005524">
    <property type="term" value="F:ATP binding"/>
    <property type="evidence" value="ECO:0007669"/>
    <property type="project" value="InterPro"/>
</dbReference>
<dbReference type="EMBL" id="VSSQ01091790">
    <property type="protein sequence ID" value="MPN37255.1"/>
    <property type="molecule type" value="Genomic_DNA"/>
</dbReference>
<dbReference type="SUPFAM" id="SSF47323">
    <property type="entry name" value="Anticodon-binding domain of a subclass of class I aminoacyl-tRNA synthetases"/>
    <property type="match status" value="1"/>
</dbReference>
<dbReference type="Gene3D" id="1.20.120.1910">
    <property type="entry name" value="Cysteine-tRNA ligase, C-terminal anti-codon recognition domain"/>
    <property type="match status" value="1"/>
</dbReference>
<dbReference type="Pfam" id="PF23493">
    <property type="entry name" value="CysS_C"/>
    <property type="match status" value="1"/>
</dbReference>
<accession>A0A645HDY9</accession>
<dbReference type="InterPro" id="IPR056411">
    <property type="entry name" value="CysS_C"/>
</dbReference>
<sequence length="84" mass="9861">MLSNTEKIYLIDDFDKVFSLNLTAAEEINDSYIIDEEYIEALILERNKARKEKDWAKADEIRNTLLEHNIELIDSKDGTAWKVK</sequence>
<dbReference type="InterPro" id="IPR009080">
    <property type="entry name" value="tRNAsynth_Ia_anticodon-bd"/>
</dbReference>